<sequence length="155" mass="17293">KQDNVHFCYKHTHIHCLPLIRTTLGSWGACAYLRRHRASRQDTPWTECQPIAGHTHSHSLKQSYTTDNFRDANQNTMHVFGLGEEDGVPGGNPRGTGRTCKLHTHGGGGNQTPNPGVYQSCGFKAYSQHDATTNVLQCVDGVLKMVRILDDFHRI</sequence>
<evidence type="ECO:0000313" key="2">
    <source>
        <dbReference type="Proteomes" id="UP001274896"/>
    </source>
</evidence>
<organism evidence="1 2">
    <name type="scientific">Hemibagrus guttatus</name>
    <dbReference type="NCBI Taxonomy" id="175788"/>
    <lineage>
        <taxon>Eukaryota</taxon>
        <taxon>Metazoa</taxon>
        <taxon>Chordata</taxon>
        <taxon>Craniata</taxon>
        <taxon>Vertebrata</taxon>
        <taxon>Euteleostomi</taxon>
        <taxon>Actinopterygii</taxon>
        <taxon>Neopterygii</taxon>
        <taxon>Teleostei</taxon>
        <taxon>Ostariophysi</taxon>
        <taxon>Siluriformes</taxon>
        <taxon>Bagridae</taxon>
        <taxon>Hemibagrus</taxon>
    </lineage>
</organism>
<keyword evidence="2" id="KW-1185">Reference proteome</keyword>
<name>A0AAE0PT37_9TELE</name>
<dbReference type="EMBL" id="JAUCMX010000029">
    <property type="protein sequence ID" value="KAK3507499.1"/>
    <property type="molecule type" value="Genomic_DNA"/>
</dbReference>
<protein>
    <submittedName>
        <fullName evidence="1">Uncharacterized protein</fullName>
    </submittedName>
</protein>
<feature type="non-terminal residue" evidence="1">
    <location>
        <position position="1"/>
    </location>
</feature>
<dbReference type="Proteomes" id="UP001274896">
    <property type="component" value="Unassembled WGS sequence"/>
</dbReference>
<comment type="caution">
    <text evidence="1">The sequence shown here is derived from an EMBL/GenBank/DDBJ whole genome shotgun (WGS) entry which is preliminary data.</text>
</comment>
<proteinExistence type="predicted"/>
<reference evidence="1" key="1">
    <citation type="submission" date="2023-06" db="EMBL/GenBank/DDBJ databases">
        <title>Male Hemibagrus guttatus genome.</title>
        <authorList>
            <person name="Bian C."/>
        </authorList>
    </citation>
    <scope>NUCLEOTIDE SEQUENCE</scope>
    <source>
        <strain evidence="1">Male_cb2023</strain>
        <tissue evidence="1">Muscle</tissue>
    </source>
</reference>
<dbReference type="AlphaFoldDB" id="A0AAE0PT37"/>
<gene>
    <name evidence="1" type="ORF">QTP70_027436</name>
</gene>
<accession>A0AAE0PT37</accession>
<evidence type="ECO:0000313" key="1">
    <source>
        <dbReference type="EMBL" id="KAK3507499.1"/>
    </source>
</evidence>